<dbReference type="Gene3D" id="3.40.1000.10">
    <property type="entry name" value="Mog1/PsbP, alpha/beta/alpha sandwich"/>
    <property type="match status" value="1"/>
</dbReference>
<evidence type="ECO:0000256" key="1">
    <source>
        <dbReference type="SAM" id="MobiDB-lite"/>
    </source>
</evidence>
<dbReference type="GO" id="GO:0005509">
    <property type="term" value="F:calcium ion binding"/>
    <property type="evidence" value="ECO:0007669"/>
    <property type="project" value="InterPro"/>
</dbReference>
<dbReference type="eggNOG" id="ENOG502QT1A">
    <property type="taxonomic scope" value="Eukaryota"/>
</dbReference>
<feature type="domain" description="PsbP C-terminal" evidence="2">
    <location>
        <begin position="94"/>
        <end position="256"/>
    </location>
</feature>
<dbReference type="GO" id="GO:0009654">
    <property type="term" value="C:photosystem II oxygen evolving complex"/>
    <property type="evidence" value="ECO:0007669"/>
    <property type="project" value="InterPro"/>
</dbReference>
<dbReference type="OMA" id="ILIPQDW"/>
<gene>
    <name evidence="3" type="ORF">MICPUCDRAFT_41485</name>
</gene>
<dbReference type="GO" id="GO:0015979">
    <property type="term" value="P:photosynthesis"/>
    <property type="evidence" value="ECO:0007669"/>
    <property type="project" value="InterPro"/>
</dbReference>
<evidence type="ECO:0000259" key="2">
    <source>
        <dbReference type="Pfam" id="PF01789"/>
    </source>
</evidence>
<dbReference type="OrthoDB" id="2013293at2759"/>
<name>C1N088_MICPC</name>
<dbReference type="KEGG" id="mpp:MICPUCDRAFT_41485"/>
<dbReference type="Proteomes" id="UP000001876">
    <property type="component" value="Unassembled WGS sequence"/>
</dbReference>
<feature type="compositionally biased region" description="Low complexity" evidence="1">
    <location>
        <begin position="40"/>
        <end position="64"/>
    </location>
</feature>
<evidence type="ECO:0000313" key="3">
    <source>
        <dbReference type="EMBL" id="EEH54734.1"/>
    </source>
</evidence>
<dbReference type="GO" id="GO:0019898">
    <property type="term" value="C:extrinsic component of membrane"/>
    <property type="evidence" value="ECO:0007669"/>
    <property type="project" value="InterPro"/>
</dbReference>
<dbReference type="InterPro" id="IPR002683">
    <property type="entry name" value="PsbP_C"/>
</dbReference>
<dbReference type="Pfam" id="PF01789">
    <property type="entry name" value="PsbP"/>
    <property type="match status" value="1"/>
</dbReference>
<evidence type="ECO:0000313" key="4">
    <source>
        <dbReference type="Proteomes" id="UP000001876"/>
    </source>
</evidence>
<dbReference type="PANTHER" id="PTHR31407:SF17">
    <property type="entry name" value="PSBP DOMAIN-CONTAINING PROTEIN 3, CHLOROPLASTIC"/>
    <property type="match status" value="1"/>
</dbReference>
<dbReference type="SUPFAM" id="SSF55724">
    <property type="entry name" value="Mog1p/PsbP-like"/>
    <property type="match status" value="1"/>
</dbReference>
<dbReference type="PANTHER" id="PTHR31407">
    <property type="match status" value="1"/>
</dbReference>
<dbReference type="GeneID" id="9686523"/>
<accession>C1N088</accession>
<protein>
    <submittedName>
        <fullName evidence="3">Predicted protein</fullName>
    </submittedName>
</protein>
<dbReference type="STRING" id="564608.C1N088"/>
<proteinExistence type="predicted"/>
<reference evidence="3 4" key="1">
    <citation type="journal article" date="2009" name="Science">
        <title>Green evolution and dynamic adaptations revealed by genomes of the marine picoeukaryotes Micromonas.</title>
        <authorList>
            <person name="Worden A.Z."/>
            <person name="Lee J.H."/>
            <person name="Mock T."/>
            <person name="Rouze P."/>
            <person name="Simmons M.P."/>
            <person name="Aerts A.L."/>
            <person name="Allen A.E."/>
            <person name="Cuvelier M.L."/>
            <person name="Derelle E."/>
            <person name="Everett M.V."/>
            <person name="Foulon E."/>
            <person name="Grimwood J."/>
            <person name="Gundlach H."/>
            <person name="Henrissat B."/>
            <person name="Napoli C."/>
            <person name="McDonald S.M."/>
            <person name="Parker M.S."/>
            <person name="Rombauts S."/>
            <person name="Salamov A."/>
            <person name="Von Dassow P."/>
            <person name="Badger J.H."/>
            <person name="Coutinho P.M."/>
            <person name="Demir E."/>
            <person name="Dubchak I."/>
            <person name="Gentemann C."/>
            <person name="Eikrem W."/>
            <person name="Gready J.E."/>
            <person name="John U."/>
            <person name="Lanier W."/>
            <person name="Lindquist E.A."/>
            <person name="Lucas S."/>
            <person name="Mayer K.F."/>
            <person name="Moreau H."/>
            <person name="Not F."/>
            <person name="Otillar R."/>
            <person name="Panaud O."/>
            <person name="Pangilinan J."/>
            <person name="Paulsen I."/>
            <person name="Piegu B."/>
            <person name="Poliakov A."/>
            <person name="Robbens S."/>
            <person name="Schmutz J."/>
            <person name="Toulza E."/>
            <person name="Wyss T."/>
            <person name="Zelensky A."/>
            <person name="Zhou K."/>
            <person name="Armbrust E.V."/>
            <person name="Bhattacharya D."/>
            <person name="Goodenough U.W."/>
            <person name="Van de Peer Y."/>
            <person name="Grigoriev I.V."/>
        </authorList>
    </citation>
    <scope>NUCLEOTIDE SEQUENCE [LARGE SCALE GENOMIC DNA]</scope>
    <source>
        <strain evidence="3 4">CCMP1545</strain>
    </source>
</reference>
<organism evidence="4">
    <name type="scientific">Micromonas pusilla (strain CCMP1545)</name>
    <name type="common">Picoplanktonic green alga</name>
    <dbReference type="NCBI Taxonomy" id="564608"/>
    <lineage>
        <taxon>Eukaryota</taxon>
        <taxon>Viridiplantae</taxon>
        <taxon>Chlorophyta</taxon>
        <taxon>Mamiellophyceae</taxon>
        <taxon>Mamiellales</taxon>
        <taxon>Mamiellaceae</taxon>
        <taxon>Micromonas</taxon>
    </lineage>
</organism>
<keyword evidence="4" id="KW-1185">Reference proteome</keyword>
<dbReference type="RefSeq" id="XP_003061084.1">
    <property type="nucleotide sequence ID" value="XM_003061038.1"/>
</dbReference>
<dbReference type="EMBL" id="GG663743">
    <property type="protein sequence ID" value="EEH54734.1"/>
    <property type="molecule type" value="Genomic_DNA"/>
</dbReference>
<feature type="region of interest" description="Disordered" evidence="1">
    <location>
        <begin position="40"/>
        <end position="65"/>
    </location>
</feature>
<dbReference type="AlphaFoldDB" id="C1N088"/>
<dbReference type="InterPro" id="IPR016123">
    <property type="entry name" value="Mog1/PsbP_a/b/a-sand"/>
</dbReference>
<sequence>MSAAASSVTLARAVAAPRVAAKRHARVAGAVAPARCAAAASSSSSSSIDDASAASSSSSSSSSRAVDRRAVLLGGAALAATAAIAPDARAEGAETKRYVDAEDKYSFSVPADWEQAIGTTDDNPQSSRRVTAYFPPGDPDINVNVVCTALGADYPKMGSFGSPDEFAFGVAAGMTRPKPKSGPKQFSYVLNAKSKGDKYFIEYTVERPSEDFYQHLMSVVGVGYNGRVSRLITATAVCPEDKFAENKAKLEAILDTIELPPPLYS</sequence>